<comment type="caution">
    <text evidence="2">The sequence shown here is derived from an EMBL/GenBank/DDBJ whole genome shotgun (WGS) entry which is preliminary data.</text>
</comment>
<keyword evidence="3" id="KW-1185">Reference proteome</keyword>
<feature type="compositionally biased region" description="Basic and acidic residues" evidence="1">
    <location>
        <begin position="34"/>
        <end position="45"/>
    </location>
</feature>
<protein>
    <recommendedName>
        <fullName evidence="4">ProQ/FinO domain-containing protein</fullName>
    </recommendedName>
</protein>
<feature type="region of interest" description="Disordered" evidence="1">
    <location>
        <begin position="1"/>
        <end position="45"/>
    </location>
</feature>
<dbReference type="AlphaFoldDB" id="A0AAW9DNW5"/>
<proteinExistence type="predicted"/>
<dbReference type="RefSeq" id="WP_319612741.1">
    <property type="nucleotide sequence ID" value="NZ_JAWXYB010000018.1"/>
</dbReference>
<evidence type="ECO:0000313" key="3">
    <source>
        <dbReference type="Proteomes" id="UP001279553"/>
    </source>
</evidence>
<feature type="compositionally biased region" description="Low complexity" evidence="1">
    <location>
        <begin position="213"/>
        <end position="230"/>
    </location>
</feature>
<evidence type="ECO:0000313" key="2">
    <source>
        <dbReference type="EMBL" id="MDX5929727.1"/>
    </source>
</evidence>
<sequence length="248" mass="27668">MSGSIRPVPRPAFPGTIDRASHHKTGGSPTGLHTLRDPDPNPDHATRKEIAMLPIALSRAIRLPLLTADPFTATKWDTGADKAKFANHLLRFIAEDFPERLFTKAFYHRLCNTFGHIAHTNHTGFRDEFFRSRATKIESLEQTITHPCYGDPGWTYSDVERAIIRRLKGTAILDWHRRLLAQEHEARDRAEYQRLARKFEPVNNPAPPERQGAAHVPATTTATTTMATGPSAPPPQAVATQPDLFAGF</sequence>
<dbReference type="Proteomes" id="UP001279553">
    <property type="component" value="Unassembled WGS sequence"/>
</dbReference>
<gene>
    <name evidence="2" type="ORF">SIL87_02965</name>
</gene>
<dbReference type="EMBL" id="JAWXYB010000018">
    <property type="protein sequence ID" value="MDX5929727.1"/>
    <property type="molecule type" value="Genomic_DNA"/>
</dbReference>
<feature type="region of interest" description="Disordered" evidence="1">
    <location>
        <begin position="201"/>
        <end position="248"/>
    </location>
</feature>
<reference evidence="2 3" key="1">
    <citation type="submission" date="2023-11" db="EMBL/GenBank/DDBJ databases">
        <title>MicrobeMod: A computational toolkit for identifying prokaryotic methylation and restriction-modification with nanopore sequencing.</title>
        <authorList>
            <person name="Crits-Christoph A."/>
            <person name="Kang S.C."/>
            <person name="Lee H."/>
            <person name="Ostrov N."/>
        </authorList>
    </citation>
    <scope>NUCLEOTIDE SEQUENCE [LARGE SCALE GENOMIC DNA]</scope>
    <source>
        <strain evidence="2 3">DSMZ 700</strain>
    </source>
</reference>
<evidence type="ECO:0000256" key="1">
    <source>
        <dbReference type="SAM" id="MobiDB-lite"/>
    </source>
</evidence>
<name>A0AAW9DNW5_ACIAO</name>
<evidence type="ECO:0008006" key="4">
    <source>
        <dbReference type="Google" id="ProtNLM"/>
    </source>
</evidence>
<accession>A0AAW9DNW5</accession>
<organism evidence="2 3">
    <name type="scientific">Acidiphilium acidophilum</name>
    <name type="common">Thiobacillus acidophilus</name>
    <dbReference type="NCBI Taxonomy" id="76588"/>
    <lineage>
        <taxon>Bacteria</taxon>
        <taxon>Pseudomonadati</taxon>
        <taxon>Pseudomonadota</taxon>
        <taxon>Alphaproteobacteria</taxon>
        <taxon>Acetobacterales</taxon>
        <taxon>Acidocellaceae</taxon>
        <taxon>Acidiphilium</taxon>
    </lineage>
</organism>